<reference evidence="6 7" key="1">
    <citation type="journal article" date="2018" name="Science">
        <title>The opium poppy genome and morphinan production.</title>
        <authorList>
            <person name="Guo L."/>
            <person name="Winzer T."/>
            <person name="Yang X."/>
            <person name="Li Y."/>
            <person name="Ning Z."/>
            <person name="He Z."/>
            <person name="Teodor R."/>
            <person name="Lu Y."/>
            <person name="Bowser T.A."/>
            <person name="Graham I.A."/>
            <person name="Ye K."/>
        </authorList>
    </citation>
    <scope>NUCLEOTIDE SEQUENCE [LARGE SCALE GENOMIC DNA]</scope>
    <source>
        <strain evidence="7">cv. HN1</strain>
        <tissue evidence="6">Leaves</tissue>
    </source>
</reference>
<dbReference type="Gramene" id="RZC74482">
    <property type="protein sequence ID" value="RZC74482"/>
    <property type="gene ID" value="C5167_049960"/>
</dbReference>
<keyword evidence="2" id="KW-0863">Zinc-finger</keyword>
<feature type="domain" description="RanBP2-type" evidence="5">
    <location>
        <begin position="26"/>
        <end position="52"/>
    </location>
</feature>
<dbReference type="Proteomes" id="UP000316621">
    <property type="component" value="Chromosome 8"/>
</dbReference>
<feature type="domain" description="RanBP2-type" evidence="5">
    <location>
        <begin position="181"/>
        <end position="207"/>
    </location>
</feature>
<keyword evidence="3" id="KW-0862">Zinc</keyword>
<dbReference type="Pfam" id="PF00641">
    <property type="entry name" value="Zn_ribbon_RanBP"/>
    <property type="match status" value="3"/>
</dbReference>
<name>A0A4Y7KQ13_PAPSO</name>
<dbReference type="PANTHER" id="PTHR12999:SF24">
    <property type="entry name" value="RANBP2-TYPE DOMAIN-CONTAINING PROTEIN"/>
    <property type="match status" value="1"/>
</dbReference>
<evidence type="ECO:0000313" key="6">
    <source>
        <dbReference type="EMBL" id="RZC74482.1"/>
    </source>
</evidence>
<evidence type="ECO:0000256" key="4">
    <source>
        <dbReference type="SAM" id="MobiDB-lite"/>
    </source>
</evidence>
<dbReference type="SUPFAM" id="SSF90209">
    <property type="entry name" value="Ran binding protein zinc finger-like"/>
    <property type="match status" value="3"/>
</dbReference>
<evidence type="ECO:0000256" key="2">
    <source>
        <dbReference type="ARBA" id="ARBA00022771"/>
    </source>
</evidence>
<dbReference type="STRING" id="3469.A0A4Y7KQ13"/>
<dbReference type="InterPro" id="IPR036443">
    <property type="entry name" value="Znf_RanBP2_sf"/>
</dbReference>
<sequence length="253" mass="27076">MASAKLDNRGSFGSKRSRHEDSRDGGDWTCTQCGNVNFAFRIVCNRGKCGAPRPSASPRRDSLPMHEHFNYPAPYYVGGVGAPPVSHVPPVMPNSYGPPFSLSGMRYDIRAHGNAPGPYGHLSAYPPRPIGGMGYGPAHAMDEYGYGFQGSPMPGQWSGGSMADNSALRKRRGGPDGLSEGDWICPECENVNFAFRTTCNMKKCGAPRPSSGPASGVPQGSWTCSKCENINYPFQTVCNRKGCGNGKPDSETS</sequence>
<dbReference type="EMBL" id="CM010722">
    <property type="protein sequence ID" value="RZC74482.1"/>
    <property type="molecule type" value="Genomic_DNA"/>
</dbReference>
<protein>
    <recommendedName>
        <fullName evidence="5">RanBP2-type domain-containing protein</fullName>
    </recommendedName>
</protein>
<dbReference type="PANTHER" id="PTHR12999">
    <property type="entry name" value="ZINC FINGER RAN-BINDING DOMAIN-CONTAINING PROTEIN 2 ZRANB2-RELATED"/>
    <property type="match status" value="1"/>
</dbReference>
<evidence type="ECO:0000259" key="5">
    <source>
        <dbReference type="SMART" id="SM00547"/>
    </source>
</evidence>
<accession>A0A4Y7KQ13</accession>
<dbReference type="AlphaFoldDB" id="A0A4Y7KQ13"/>
<feature type="domain" description="RanBP2-type" evidence="5">
    <location>
        <begin position="220"/>
        <end position="246"/>
    </location>
</feature>
<proteinExistence type="predicted"/>
<dbReference type="GO" id="GO:0008270">
    <property type="term" value="F:zinc ion binding"/>
    <property type="evidence" value="ECO:0007669"/>
    <property type="project" value="UniProtKB-KW"/>
</dbReference>
<dbReference type="OMA" id="WTCKKCG"/>
<gene>
    <name evidence="6" type="ORF">C5167_049960</name>
</gene>
<evidence type="ECO:0000256" key="1">
    <source>
        <dbReference type="ARBA" id="ARBA00022723"/>
    </source>
</evidence>
<dbReference type="InterPro" id="IPR001876">
    <property type="entry name" value="Znf_RanBP2"/>
</dbReference>
<organism evidence="6 7">
    <name type="scientific">Papaver somniferum</name>
    <name type="common">Opium poppy</name>
    <dbReference type="NCBI Taxonomy" id="3469"/>
    <lineage>
        <taxon>Eukaryota</taxon>
        <taxon>Viridiplantae</taxon>
        <taxon>Streptophyta</taxon>
        <taxon>Embryophyta</taxon>
        <taxon>Tracheophyta</taxon>
        <taxon>Spermatophyta</taxon>
        <taxon>Magnoliopsida</taxon>
        <taxon>Ranunculales</taxon>
        <taxon>Papaveraceae</taxon>
        <taxon>Papaveroideae</taxon>
        <taxon>Papaver</taxon>
    </lineage>
</organism>
<evidence type="ECO:0000313" key="7">
    <source>
        <dbReference type="Proteomes" id="UP000316621"/>
    </source>
</evidence>
<dbReference type="SMART" id="SM00547">
    <property type="entry name" value="ZnF_RBZ"/>
    <property type="match status" value="3"/>
</dbReference>
<keyword evidence="7" id="KW-1185">Reference proteome</keyword>
<feature type="region of interest" description="Disordered" evidence="4">
    <location>
        <begin position="1"/>
        <end position="26"/>
    </location>
</feature>
<evidence type="ECO:0000256" key="3">
    <source>
        <dbReference type="ARBA" id="ARBA00022833"/>
    </source>
</evidence>
<keyword evidence="1" id="KW-0479">Metal-binding</keyword>
<dbReference type="Gene3D" id="4.10.1060.10">
    <property type="entry name" value="Zinc finger, RanBP2-type"/>
    <property type="match status" value="3"/>
</dbReference>